<proteinExistence type="predicted"/>
<evidence type="ECO:0000313" key="2">
    <source>
        <dbReference type="EMBL" id="THW12998.1"/>
    </source>
</evidence>
<evidence type="ECO:0000256" key="1">
    <source>
        <dbReference type="SAM" id="MobiDB-lite"/>
    </source>
</evidence>
<feature type="compositionally biased region" description="Low complexity" evidence="1">
    <location>
        <begin position="36"/>
        <end position="55"/>
    </location>
</feature>
<feature type="region of interest" description="Disordered" evidence="1">
    <location>
        <begin position="1"/>
        <end position="125"/>
    </location>
</feature>
<reference evidence="2 3" key="1">
    <citation type="submission" date="2018-10" db="EMBL/GenBank/DDBJ databases">
        <title>Fifty Aureobasidium pullulans genomes reveal a recombining polyextremotolerant generalist.</title>
        <authorList>
            <person name="Gostincar C."/>
            <person name="Turk M."/>
            <person name="Zajc J."/>
            <person name="Gunde-Cimerman N."/>
        </authorList>
    </citation>
    <scope>NUCLEOTIDE SEQUENCE [LARGE SCALE GENOMIC DNA]</scope>
    <source>
        <strain evidence="2 3">EXF-11318</strain>
    </source>
</reference>
<comment type="caution">
    <text evidence="2">The sequence shown here is derived from an EMBL/GenBank/DDBJ whole genome shotgun (WGS) entry which is preliminary data.</text>
</comment>
<dbReference type="AlphaFoldDB" id="A0A4S8VMX7"/>
<feature type="region of interest" description="Disordered" evidence="1">
    <location>
        <begin position="238"/>
        <end position="263"/>
    </location>
</feature>
<sequence>MSISAMNTANFGQSFSPYTNNQSLPLQHPGFPNPGQQAPNFAQNASQQQQQQYQQMPGGFAPGVPPYSQSMSPSAVMSMTASPSHRVSPYAASAVAQGSPQQSPMAAPQSRPLHSPSAAASPANLSQEKERIALLLDINVELLQEMHRLQARGKGGATSQSAAAHLKSQGLPDALASDEYTQVYLRLHANLGYVCGQTDNQSKPGSSPHPPSYVTAPPNMPQIEQKYAKLRALFPGWTGKDGQRRSMSNGATNAPTPFQGFGN</sequence>
<feature type="region of interest" description="Disordered" evidence="1">
    <location>
        <begin position="198"/>
        <end position="219"/>
    </location>
</feature>
<evidence type="ECO:0000313" key="3">
    <source>
        <dbReference type="Proteomes" id="UP000308014"/>
    </source>
</evidence>
<dbReference type="EMBL" id="QZAJ01000254">
    <property type="protein sequence ID" value="THW12998.1"/>
    <property type="molecule type" value="Genomic_DNA"/>
</dbReference>
<feature type="compositionally biased region" description="Polar residues" evidence="1">
    <location>
        <begin position="245"/>
        <end position="256"/>
    </location>
</feature>
<feature type="compositionally biased region" description="Polar residues" evidence="1">
    <location>
        <begin position="1"/>
        <end position="25"/>
    </location>
</feature>
<gene>
    <name evidence="2" type="ORF">D6D24_06278</name>
</gene>
<accession>A0A4S8VMX7</accession>
<feature type="compositionally biased region" description="Polar residues" evidence="1">
    <location>
        <begin position="67"/>
        <end position="85"/>
    </location>
</feature>
<dbReference type="Proteomes" id="UP000308014">
    <property type="component" value="Unassembled WGS sequence"/>
</dbReference>
<name>A0A4S8VMX7_AURPU</name>
<organism evidence="2 3">
    <name type="scientific">Aureobasidium pullulans</name>
    <name type="common">Black yeast</name>
    <name type="synonym">Pullularia pullulans</name>
    <dbReference type="NCBI Taxonomy" id="5580"/>
    <lineage>
        <taxon>Eukaryota</taxon>
        <taxon>Fungi</taxon>
        <taxon>Dikarya</taxon>
        <taxon>Ascomycota</taxon>
        <taxon>Pezizomycotina</taxon>
        <taxon>Dothideomycetes</taxon>
        <taxon>Dothideomycetidae</taxon>
        <taxon>Dothideales</taxon>
        <taxon>Saccotheciaceae</taxon>
        <taxon>Aureobasidium</taxon>
    </lineage>
</organism>
<protein>
    <submittedName>
        <fullName evidence="2">Uncharacterized protein</fullName>
    </submittedName>
</protein>